<evidence type="ECO:0000256" key="4">
    <source>
        <dbReference type="ARBA" id="ARBA00023136"/>
    </source>
</evidence>
<feature type="transmembrane region" description="Helical" evidence="6">
    <location>
        <begin position="6"/>
        <end position="24"/>
    </location>
</feature>
<organism evidence="7 8">
    <name type="scientific">Protomyces lactucae-debilis</name>
    <dbReference type="NCBI Taxonomy" id="2754530"/>
    <lineage>
        <taxon>Eukaryota</taxon>
        <taxon>Fungi</taxon>
        <taxon>Dikarya</taxon>
        <taxon>Ascomycota</taxon>
        <taxon>Taphrinomycotina</taxon>
        <taxon>Taphrinomycetes</taxon>
        <taxon>Taphrinales</taxon>
        <taxon>Protomycetaceae</taxon>
        <taxon>Protomyces</taxon>
    </lineage>
</organism>
<comment type="subcellular location">
    <subcellularLocation>
        <location evidence="1">Membrane</location>
        <topology evidence="1">Multi-pass membrane protein</topology>
    </subcellularLocation>
</comment>
<evidence type="ECO:0000256" key="1">
    <source>
        <dbReference type="ARBA" id="ARBA00004141"/>
    </source>
</evidence>
<proteinExistence type="predicted"/>
<feature type="region of interest" description="Disordered" evidence="5">
    <location>
        <begin position="385"/>
        <end position="413"/>
    </location>
</feature>
<feature type="transmembrane region" description="Helical" evidence="6">
    <location>
        <begin position="75"/>
        <end position="96"/>
    </location>
</feature>
<dbReference type="EMBL" id="MCFI01000017">
    <property type="protein sequence ID" value="ORY78641.1"/>
    <property type="molecule type" value="Genomic_DNA"/>
</dbReference>
<dbReference type="GO" id="GO:0015095">
    <property type="term" value="F:magnesium ion transmembrane transporter activity"/>
    <property type="evidence" value="ECO:0007669"/>
    <property type="project" value="InterPro"/>
</dbReference>
<keyword evidence="2 6" id="KW-0812">Transmembrane</keyword>
<evidence type="ECO:0000313" key="8">
    <source>
        <dbReference type="Proteomes" id="UP000193685"/>
    </source>
</evidence>
<feature type="transmembrane region" description="Helical" evidence="6">
    <location>
        <begin position="103"/>
        <end position="123"/>
    </location>
</feature>
<evidence type="ECO:0000256" key="2">
    <source>
        <dbReference type="ARBA" id="ARBA00022692"/>
    </source>
</evidence>
<keyword evidence="4 6" id="KW-0472">Membrane</keyword>
<reference evidence="7 8" key="1">
    <citation type="submission" date="2016-07" db="EMBL/GenBank/DDBJ databases">
        <title>Pervasive Adenine N6-methylation of Active Genes in Fungi.</title>
        <authorList>
            <consortium name="DOE Joint Genome Institute"/>
            <person name="Mondo S.J."/>
            <person name="Dannebaum R.O."/>
            <person name="Kuo R.C."/>
            <person name="Labutti K."/>
            <person name="Haridas S."/>
            <person name="Kuo A."/>
            <person name="Salamov A."/>
            <person name="Ahrendt S.R."/>
            <person name="Lipzen A."/>
            <person name="Sullivan W."/>
            <person name="Andreopoulos W.B."/>
            <person name="Clum A."/>
            <person name="Lindquist E."/>
            <person name="Daum C."/>
            <person name="Ramamoorthy G.K."/>
            <person name="Gryganskyi A."/>
            <person name="Culley D."/>
            <person name="Magnuson J.K."/>
            <person name="James T.Y."/>
            <person name="O'Malley M.A."/>
            <person name="Stajich J.E."/>
            <person name="Spatafora J.W."/>
            <person name="Visel A."/>
            <person name="Grigoriev I.V."/>
        </authorList>
    </citation>
    <scope>NUCLEOTIDE SEQUENCE [LARGE SCALE GENOMIC DNA]</scope>
    <source>
        <strain evidence="7 8">12-1054</strain>
    </source>
</reference>
<comment type="caution">
    <text evidence="7">The sequence shown here is derived from an EMBL/GenBank/DDBJ whole genome shotgun (WGS) entry which is preliminary data.</text>
</comment>
<accession>A0A1Y2F437</accession>
<feature type="transmembrane region" description="Helical" evidence="6">
    <location>
        <begin position="45"/>
        <end position="69"/>
    </location>
</feature>
<name>A0A1Y2F437_PROLT</name>
<dbReference type="GO" id="GO:0016020">
    <property type="term" value="C:membrane"/>
    <property type="evidence" value="ECO:0007669"/>
    <property type="project" value="UniProtKB-SubCell"/>
</dbReference>
<feature type="compositionally biased region" description="Basic and acidic residues" evidence="5">
    <location>
        <begin position="524"/>
        <end position="534"/>
    </location>
</feature>
<evidence type="ECO:0000256" key="5">
    <source>
        <dbReference type="SAM" id="MobiDB-lite"/>
    </source>
</evidence>
<evidence type="ECO:0000256" key="6">
    <source>
        <dbReference type="SAM" id="Phobius"/>
    </source>
</evidence>
<dbReference type="PANTHER" id="PTHR12570">
    <property type="match status" value="1"/>
</dbReference>
<dbReference type="OrthoDB" id="6428174at2759"/>
<dbReference type="Proteomes" id="UP000193685">
    <property type="component" value="Unassembled WGS sequence"/>
</dbReference>
<dbReference type="InterPro" id="IPR037185">
    <property type="entry name" value="EmrE-like"/>
</dbReference>
<dbReference type="InterPro" id="IPR008521">
    <property type="entry name" value="Mg_trans_NIPA"/>
</dbReference>
<dbReference type="OMA" id="VTPIYFT"/>
<dbReference type="RefSeq" id="XP_040723522.1">
    <property type="nucleotide sequence ID" value="XM_040869847.1"/>
</dbReference>
<dbReference type="Pfam" id="PF05653">
    <property type="entry name" value="Mg_trans_NIPA"/>
    <property type="match status" value="1"/>
</dbReference>
<dbReference type="AlphaFoldDB" id="A0A1Y2F437"/>
<dbReference type="PANTHER" id="PTHR12570:SF92">
    <property type="entry name" value="SPICHTHYIN, ISOFORM B"/>
    <property type="match status" value="1"/>
</dbReference>
<dbReference type="SUPFAM" id="SSF103481">
    <property type="entry name" value="Multidrug resistance efflux transporter EmrE"/>
    <property type="match status" value="1"/>
</dbReference>
<evidence type="ECO:0000256" key="3">
    <source>
        <dbReference type="ARBA" id="ARBA00022989"/>
    </source>
</evidence>
<keyword evidence="8" id="KW-1185">Reference proteome</keyword>
<evidence type="ECO:0000313" key="7">
    <source>
        <dbReference type="EMBL" id="ORY78641.1"/>
    </source>
</evidence>
<feature type="transmembrane region" description="Helical" evidence="6">
    <location>
        <begin position="272"/>
        <end position="295"/>
    </location>
</feature>
<sequence length="548" mass="59157">MGNKIVGIVLAVCSGLFIGVSFVIKKKGLLKATEKSGNMAGEGYAYLKSWIWWTGMTLMIVGECCNFIAYAFTEAILVTPLGALAVVVSAIGSSIFLKERLSFVGKIGCALTILGAVIIVLNSPEQVSATTIQQVKHFAISKVFLPYCAIVLGLSAFLILWAGPRYGQTHIMVYISICSLIGGISVVCTQGFGASVVSAIGGTPNQWNNWFLWVLFIFVIITLLFEIVYLNKALNIFNTSVVTPIYFTCFTTMTLISSAVLFQGFNGKPVEIITVVLGFFCIVCGVILLQVSLAAQAKSDSAVLSAELDDMHDVLSMNIDDDALNPGAASIRGALSMRRLATRKTSTASLAQAFQRRRSRVASASSSVGLPHHGSLFTRDVQANQHVNLPPPMPSLPSRSRSPSPTNIGHGSHIRFEKTLPPVSATQYASQYDIPEEYALERDYATTKSMGKRASGRSTSPMQTRHDNKQMPQGFNEAGGKPVLKTFSFARGRRGIADEESVGLFESAAGHVAATASPARSRSRSSESRPRESLDSGYIYHEGYGNRF</sequence>
<feature type="region of interest" description="Disordered" evidence="5">
    <location>
        <begin position="447"/>
        <end position="480"/>
    </location>
</feature>
<feature type="region of interest" description="Disordered" evidence="5">
    <location>
        <begin position="509"/>
        <end position="548"/>
    </location>
</feature>
<feature type="transmembrane region" description="Helical" evidence="6">
    <location>
        <begin position="241"/>
        <end position="266"/>
    </location>
</feature>
<feature type="compositionally biased region" description="Low complexity" evidence="5">
    <location>
        <begin position="396"/>
        <end position="405"/>
    </location>
</feature>
<feature type="transmembrane region" description="Helical" evidence="6">
    <location>
        <begin position="210"/>
        <end position="229"/>
    </location>
</feature>
<feature type="transmembrane region" description="Helical" evidence="6">
    <location>
        <begin position="143"/>
        <end position="161"/>
    </location>
</feature>
<gene>
    <name evidence="7" type="ORF">BCR37DRAFT_382293</name>
</gene>
<feature type="transmembrane region" description="Helical" evidence="6">
    <location>
        <begin position="173"/>
        <end position="198"/>
    </location>
</feature>
<protein>
    <submittedName>
        <fullName evidence="7">Magnesium transporter NIPA-domain-containing protein</fullName>
    </submittedName>
</protein>
<keyword evidence="3 6" id="KW-1133">Transmembrane helix</keyword>
<dbReference type="GeneID" id="63786446"/>